<keyword evidence="3" id="KW-1185">Reference proteome</keyword>
<evidence type="ECO:0000313" key="2">
    <source>
        <dbReference type="EMBL" id="CAJ0608625.1"/>
    </source>
</evidence>
<feature type="region of interest" description="Disordered" evidence="1">
    <location>
        <begin position="1"/>
        <end position="84"/>
    </location>
</feature>
<dbReference type="EMBL" id="CATQJL010000316">
    <property type="protein sequence ID" value="CAJ0608625.1"/>
    <property type="molecule type" value="Genomic_DNA"/>
</dbReference>
<feature type="compositionally biased region" description="Basic and acidic residues" evidence="1">
    <location>
        <begin position="130"/>
        <end position="141"/>
    </location>
</feature>
<sequence length="226" mass="25499">MSEKQKEHGSTSFLNLTSSRRKGHRHRATRREKYSKSKVHRKTSKSTSTHRKKKIDRSTSQRKEIKEQRKASRESKLSVRGNIMATSLKIRKTLIKSVKSAVAKKPDLADNLSPTQHEDVEKDDEEKEGGEEKALEEERERVAQAKKDCDIARAMEREYTLFEKTAAPTRPALVVEPPANITCDGKPINATAGRRVESRDSRVERIDKSPKGDMPLVVDSNPGAQG</sequence>
<comment type="caution">
    <text evidence="2">The sequence shown here is derived from an EMBL/GenBank/DDBJ whole genome shotgun (WGS) entry which is preliminary data.</text>
</comment>
<dbReference type="Proteomes" id="UP001176961">
    <property type="component" value="Unassembled WGS sequence"/>
</dbReference>
<feature type="compositionally biased region" description="Basic and acidic residues" evidence="1">
    <location>
        <begin position="56"/>
        <end position="77"/>
    </location>
</feature>
<protein>
    <submittedName>
        <fullName evidence="2">Uncharacterized protein</fullName>
    </submittedName>
</protein>
<feature type="region of interest" description="Disordered" evidence="1">
    <location>
        <begin position="100"/>
        <end position="141"/>
    </location>
</feature>
<feature type="compositionally biased region" description="Basic and acidic residues" evidence="1">
    <location>
        <begin position="194"/>
        <end position="211"/>
    </location>
</feature>
<gene>
    <name evidence="2" type="ORF">CYNAS_LOCUS20608</name>
</gene>
<feature type="region of interest" description="Disordered" evidence="1">
    <location>
        <begin position="185"/>
        <end position="226"/>
    </location>
</feature>
<proteinExistence type="predicted"/>
<evidence type="ECO:0000313" key="3">
    <source>
        <dbReference type="Proteomes" id="UP001176961"/>
    </source>
</evidence>
<organism evidence="2 3">
    <name type="scientific">Cylicocyclus nassatus</name>
    <name type="common">Nematode worm</name>
    <dbReference type="NCBI Taxonomy" id="53992"/>
    <lineage>
        <taxon>Eukaryota</taxon>
        <taxon>Metazoa</taxon>
        <taxon>Ecdysozoa</taxon>
        <taxon>Nematoda</taxon>
        <taxon>Chromadorea</taxon>
        <taxon>Rhabditida</taxon>
        <taxon>Rhabditina</taxon>
        <taxon>Rhabditomorpha</taxon>
        <taxon>Strongyloidea</taxon>
        <taxon>Strongylidae</taxon>
        <taxon>Cylicocyclus</taxon>
    </lineage>
</organism>
<feature type="compositionally biased region" description="Basic residues" evidence="1">
    <location>
        <begin position="19"/>
        <end position="30"/>
    </location>
</feature>
<evidence type="ECO:0000256" key="1">
    <source>
        <dbReference type="SAM" id="MobiDB-lite"/>
    </source>
</evidence>
<feature type="compositionally biased region" description="Basic residues" evidence="1">
    <location>
        <begin position="36"/>
        <end position="55"/>
    </location>
</feature>
<accession>A0AA36HE74</accession>
<dbReference type="AlphaFoldDB" id="A0AA36HE74"/>
<name>A0AA36HE74_CYLNA</name>
<reference evidence="2" key="1">
    <citation type="submission" date="2023-07" db="EMBL/GenBank/DDBJ databases">
        <authorList>
            <consortium name="CYATHOMIX"/>
        </authorList>
    </citation>
    <scope>NUCLEOTIDE SEQUENCE</scope>
    <source>
        <strain evidence="2">N/A</strain>
    </source>
</reference>